<sequence>MSDLDRKTSDPLPQETGMKRLKRSKSLHVTSLMATVGFTMAACGSPQRALPEPEPAPAYTSLAECKAANDVSDTECDAAYAAADQQAKENAPRYATREECEGQWGPEQCRPLNNSGGGSFFGPLATGFIIGQLMNGGGYRGGGALYRDRDGQFSNGYGGGYISRDYRTGRSVANRNDVDVARQAPQRVQSRTATVSRGGFGGGGRSYGG</sequence>
<comment type="caution">
    <text evidence="2">The sequence shown here is derived from an EMBL/GenBank/DDBJ whole genome shotgun (WGS) entry which is preliminary data.</text>
</comment>
<name>A0A7W9CK08_9CAUL</name>
<dbReference type="InterPro" id="IPR009576">
    <property type="entry name" value="Biofilm_formation_YgiB"/>
</dbReference>
<evidence type="ECO:0000313" key="3">
    <source>
        <dbReference type="Proteomes" id="UP000545037"/>
    </source>
</evidence>
<dbReference type="EMBL" id="JACHOR010000004">
    <property type="protein sequence ID" value="MBB5747113.1"/>
    <property type="molecule type" value="Genomic_DNA"/>
</dbReference>
<feature type="region of interest" description="Disordered" evidence="1">
    <location>
        <begin position="185"/>
        <end position="209"/>
    </location>
</feature>
<dbReference type="Proteomes" id="UP000545037">
    <property type="component" value="Unassembled WGS sequence"/>
</dbReference>
<feature type="compositionally biased region" description="Gly residues" evidence="1">
    <location>
        <begin position="198"/>
        <end position="209"/>
    </location>
</feature>
<proteinExistence type="predicted"/>
<keyword evidence="3" id="KW-1185">Reference proteome</keyword>
<feature type="region of interest" description="Disordered" evidence="1">
    <location>
        <begin position="1"/>
        <end position="24"/>
    </location>
</feature>
<feature type="compositionally biased region" description="Polar residues" evidence="1">
    <location>
        <begin position="186"/>
        <end position="195"/>
    </location>
</feature>
<evidence type="ECO:0000256" key="1">
    <source>
        <dbReference type="SAM" id="MobiDB-lite"/>
    </source>
</evidence>
<dbReference type="Pfam" id="PF06693">
    <property type="entry name" value="DUF1190"/>
    <property type="match status" value="1"/>
</dbReference>
<accession>A0A7W9CK08</accession>
<gene>
    <name evidence="2" type="ORF">GGR13_002720</name>
</gene>
<dbReference type="RefSeq" id="WP_246347848.1">
    <property type="nucleotide sequence ID" value="NZ_JACHOR010000004.1"/>
</dbReference>
<protein>
    <submittedName>
        <fullName evidence="2">Uncharacterized protein YgiB involved in biofilm formation</fullName>
    </submittedName>
</protein>
<reference evidence="2 3" key="1">
    <citation type="submission" date="2020-08" db="EMBL/GenBank/DDBJ databases">
        <title>Genomic Encyclopedia of Type Strains, Phase IV (KMG-IV): sequencing the most valuable type-strain genomes for metagenomic binning, comparative biology and taxonomic classification.</title>
        <authorList>
            <person name="Goeker M."/>
        </authorList>
    </citation>
    <scope>NUCLEOTIDE SEQUENCE [LARGE SCALE GENOMIC DNA]</scope>
    <source>
        <strain evidence="2 3">DSM 4737</strain>
    </source>
</reference>
<dbReference type="AlphaFoldDB" id="A0A7W9CK08"/>
<evidence type="ECO:0000313" key="2">
    <source>
        <dbReference type="EMBL" id="MBB5747113.1"/>
    </source>
</evidence>
<organism evidence="2 3">
    <name type="scientific">Brevundimonas variabilis</name>
    <dbReference type="NCBI Taxonomy" id="74312"/>
    <lineage>
        <taxon>Bacteria</taxon>
        <taxon>Pseudomonadati</taxon>
        <taxon>Pseudomonadota</taxon>
        <taxon>Alphaproteobacteria</taxon>
        <taxon>Caulobacterales</taxon>
        <taxon>Caulobacteraceae</taxon>
        <taxon>Brevundimonas</taxon>
    </lineage>
</organism>